<evidence type="ECO:0000313" key="1">
    <source>
        <dbReference type="EMBL" id="ORY72255.1"/>
    </source>
</evidence>
<proteinExistence type="predicted"/>
<organism evidence="1 2">
    <name type="scientific">Leucosporidium creatinivorum</name>
    <dbReference type="NCBI Taxonomy" id="106004"/>
    <lineage>
        <taxon>Eukaryota</taxon>
        <taxon>Fungi</taxon>
        <taxon>Dikarya</taxon>
        <taxon>Basidiomycota</taxon>
        <taxon>Pucciniomycotina</taxon>
        <taxon>Microbotryomycetes</taxon>
        <taxon>Leucosporidiales</taxon>
        <taxon>Leucosporidium</taxon>
    </lineage>
</organism>
<dbReference type="Proteomes" id="UP000193467">
    <property type="component" value="Unassembled WGS sequence"/>
</dbReference>
<sequence length="412" mass="45876">MPTPSFPPEIISAILEEIPGKTRYSPPPRTSWATCCLVSKSFLPIAQALLYREVRLDWEMTMAPTRFQLVKRSQLLLASLVGNPDLAVLVKTLNIEVPGHGDERLKENSEALTVCTAITDLRLFLPSPSSPMPSTFERAIAGLGPQLKSLEISGGAWKPKSPEWLANFRCLKRLSMTHTYGYLDPRPSPPAFELERFAGSQNMTKPVEFSAVTFMLSSSHSSLLELDLSWSTFPTVFDLSAFTALKTFRLASMFSSAEKAHAASTSLSALVKSFAVLEEFSLSAMMRFGPTPALEDVDILRSFPSTLKSLEFSFIPFKTAYLLDVLADPRCLPSLKSFDLDYKVKSEGDGETRVVPRPRHELNEITRAAKERGFEIDSEALEEGRRLRIKDLVLRQVTAISTDDKSERPIVH</sequence>
<name>A0A1Y2EN35_9BASI</name>
<dbReference type="AlphaFoldDB" id="A0A1Y2EN35"/>
<protein>
    <recommendedName>
        <fullName evidence="3">F-box domain-containing protein</fullName>
    </recommendedName>
</protein>
<dbReference type="InterPro" id="IPR032675">
    <property type="entry name" value="LRR_dom_sf"/>
</dbReference>
<dbReference type="Gene3D" id="3.80.10.10">
    <property type="entry name" value="Ribonuclease Inhibitor"/>
    <property type="match status" value="1"/>
</dbReference>
<comment type="caution">
    <text evidence="1">The sequence shown here is derived from an EMBL/GenBank/DDBJ whole genome shotgun (WGS) entry which is preliminary data.</text>
</comment>
<dbReference type="OrthoDB" id="2523207at2759"/>
<accession>A0A1Y2EN35</accession>
<reference evidence="1 2" key="1">
    <citation type="submission" date="2016-07" db="EMBL/GenBank/DDBJ databases">
        <title>Pervasive Adenine N6-methylation of Active Genes in Fungi.</title>
        <authorList>
            <consortium name="DOE Joint Genome Institute"/>
            <person name="Mondo S.J."/>
            <person name="Dannebaum R.O."/>
            <person name="Kuo R.C."/>
            <person name="Labutti K."/>
            <person name="Haridas S."/>
            <person name="Kuo A."/>
            <person name="Salamov A."/>
            <person name="Ahrendt S.R."/>
            <person name="Lipzen A."/>
            <person name="Sullivan W."/>
            <person name="Andreopoulos W.B."/>
            <person name="Clum A."/>
            <person name="Lindquist E."/>
            <person name="Daum C."/>
            <person name="Ramamoorthy G.K."/>
            <person name="Gryganskyi A."/>
            <person name="Culley D."/>
            <person name="Magnuson J.K."/>
            <person name="James T.Y."/>
            <person name="O'Malley M.A."/>
            <person name="Stajich J.E."/>
            <person name="Spatafora J.W."/>
            <person name="Visel A."/>
            <person name="Grigoriev I.V."/>
        </authorList>
    </citation>
    <scope>NUCLEOTIDE SEQUENCE [LARGE SCALE GENOMIC DNA]</scope>
    <source>
        <strain evidence="1 2">62-1032</strain>
    </source>
</reference>
<evidence type="ECO:0008006" key="3">
    <source>
        <dbReference type="Google" id="ProtNLM"/>
    </source>
</evidence>
<dbReference type="EMBL" id="MCGR01000053">
    <property type="protein sequence ID" value="ORY72255.1"/>
    <property type="molecule type" value="Genomic_DNA"/>
</dbReference>
<gene>
    <name evidence="1" type="ORF">BCR35DRAFT_334128</name>
</gene>
<dbReference type="SUPFAM" id="SSF52047">
    <property type="entry name" value="RNI-like"/>
    <property type="match status" value="1"/>
</dbReference>
<dbReference type="InParanoid" id="A0A1Y2EN35"/>
<evidence type="ECO:0000313" key="2">
    <source>
        <dbReference type="Proteomes" id="UP000193467"/>
    </source>
</evidence>
<keyword evidence="2" id="KW-1185">Reference proteome</keyword>